<protein>
    <submittedName>
        <fullName evidence="1">Uncharacterized protein</fullName>
    </submittedName>
</protein>
<accession>A0A7J5Y398</accession>
<sequence>MKLKNSLEAYLDSPIELSSHEARAVVDHEHAALHPDGAALLEPGVQVGAVAHALMVLASKVPVLLGFSYSTQQPLSTLMELQRLKWGCMSGQSVSHSWERPWKFLSS</sequence>
<organism evidence="1 2">
    <name type="scientific">Dissostichus mawsoni</name>
    <name type="common">Antarctic cod</name>
    <dbReference type="NCBI Taxonomy" id="36200"/>
    <lineage>
        <taxon>Eukaryota</taxon>
        <taxon>Metazoa</taxon>
        <taxon>Chordata</taxon>
        <taxon>Craniata</taxon>
        <taxon>Vertebrata</taxon>
        <taxon>Euteleostomi</taxon>
        <taxon>Actinopterygii</taxon>
        <taxon>Neopterygii</taxon>
        <taxon>Teleostei</taxon>
        <taxon>Neoteleostei</taxon>
        <taxon>Acanthomorphata</taxon>
        <taxon>Eupercaria</taxon>
        <taxon>Perciformes</taxon>
        <taxon>Notothenioidei</taxon>
        <taxon>Nototheniidae</taxon>
        <taxon>Dissostichus</taxon>
    </lineage>
</organism>
<dbReference type="Proteomes" id="UP000518266">
    <property type="component" value="Unassembled WGS sequence"/>
</dbReference>
<keyword evidence="2" id="KW-1185">Reference proteome</keyword>
<reference evidence="1 2" key="1">
    <citation type="submission" date="2020-03" db="EMBL/GenBank/DDBJ databases">
        <title>Dissostichus mawsoni Genome sequencing and assembly.</title>
        <authorList>
            <person name="Park H."/>
        </authorList>
    </citation>
    <scope>NUCLEOTIDE SEQUENCE [LARGE SCALE GENOMIC DNA]</scope>
    <source>
        <strain evidence="1">DM0001</strain>
        <tissue evidence="1">Muscle</tissue>
    </source>
</reference>
<evidence type="ECO:0000313" key="1">
    <source>
        <dbReference type="EMBL" id="KAF3843553.1"/>
    </source>
</evidence>
<dbReference type="EMBL" id="JAAKFY010000018">
    <property type="protein sequence ID" value="KAF3843553.1"/>
    <property type="molecule type" value="Genomic_DNA"/>
</dbReference>
<evidence type="ECO:0000313" key="2">
    <source>
        <dbReference type="Proteomes" id="UP000518266"/>
    </source>
</evidence>
<gene>
    <name evidence="1" type="ORF">F7725_002402</name>
</gene>
<proteinExistence type="predicted"/>
<name>A0A7J5Y398_DISMA</name>
<dbReference type="AlphaFoldDB" id="A0A7J5Y398"/>
<comment type="caution">
    <text evidence="1">The sequence shown here is derived from an EMBL/GenBank/DDBJ whole genome shotgun (WGS) entry which is preliminary data.</text>
</comment>